<dbReference type="SUPFAM" id="SSF46458">
    <property type="entry name" value="Globin-like"/>
    <property type="match status" value="1"/>
</dbReference>
<evidence type="ECO:0000256" key="10">
    <source>
        <dbReference type="RuleBase" id="RU000356"/>
    </source>
</evidence>
<comment type="catalytic activity">
    <reaction evidence="9">
        <text>2 nitric oxide + NADPH + 2 O2 = 2 nitrate + NADP(+) + H(+)</text>
        <dbReference type="Rhea" id="RHEA:19465"/>
        <dbReference type="ChEBI" id="CHEBI:15378"/>
        <dbReference type="ChEBI" id="CHEBI:15379"/>
        <dbReference type="ChEBI" id="CHEBI:16480"/>
        <dbReference type="ChEBI" id="CHEBI:17632"/>
        <dbReference type="ChEBI" id="CHEBI:57783"/>
        <dbReference type="ChEBI" id="CHEBI:58349"/>
        <dbReference type="EC" id="1.14.12.17"/>
    </reaction>
</comment>
<dbReference type="InterPro" id="IPR017927">
    <property type="entry name" value="FAD-bd_FR_type"/>
</dbReference>
<dbReference type="GO" id="GO:0046872">
    <property type="term" value="F:metal ion binding"/>
    <property type="evidence" value="ECO:0007669"/>
    <property type="project" value="UniProtKB-KW"/>
</dbReference>
<dbReference type="Pfam" id="PF00042">
    <property type="entry name" value="Globin"/>
    <property type="match status" value="1"/>
</dbReference>
<proteinExistence type="inferred from homology"/>
<accession>A0A426Q7P5</accession>
<dbReference type="GO" id="GO:0020037">
    <property type="term" value="F:heme binding"/>
    <property type="evidence" value="ECO:0007669"/>
    <property type="project" value="InterPro"/>
</dbReference>
<protein>
    <recommendedName>
        <fullName evidence="2">nitric oxide dioxygenase</fullName>
        <ecNumber evidence="2">1.14.12.17</ecNumber>
    </recommendedName>
</protein>
<comment type="catalytic activity">
    <reaction evidence="8">
        <text>2 nitric oxide + NADH + 2 O2 = 2 nitrate + NAD(+) + H(+)</text>
        <dbReference type="Rhea" id="RHEA:19469"/>
        <dbReference type="ChEBI" id="CHEBI:15378"/>
        <dbReference type="ChEBI" id="CHEBI:15379"/>
        <dbReference type="ChEBI" id="CHEBI:16480"/>
        <dbReference type="ChEBI" id="CHEBI:17632"/>
        <dbReference type="ChEBI" id="CHEBI:57540"/>
        <dbReference type="ChEBI" id="CHEBI:57945"/>
        <dbReference type="EC" id="1.14.12.17"/>
    </reaction>
</comment>
<dbReference type="AlphaFoldDB" id="A0A426Q7P5"/>
<keyword evidence="6" id="KW-0408">Iron</keyword>
<evidence type="ECO:0000313" key="14">
    <source>
        <dbReference type="Proteomes" id="UP000278422"/>
    </source>
</evidence>
<dbReference type="GO" id="GO:0019825">
    <property type="term" value="F:oxygen binding"/>
    <property type="evidence" value="ECO:0007669"/>
    <property type="project" value="InterPro"/>
</dbReference>
<dbReference type="RefSeq" id="WP_125174274.1">
    <property type="nucleotide sequence ID" value="NZ_JBHYBM010000157.1"/>
</dbReference>
<dbReference type="Proteomes" id="UP000278422">
    <property type="component" value="Unassembled WGS sequence"/>
</dbReference>
<dbReference type="InterPro" id="IPR009050">
    <property type="entry name" value="Globin-like_sf"/>
</dbReference>
<evidence type="ECO:0000256" key="2">
    <source>
        <dbReference type="ARBA" id="ARBA00012229"/>
    </source>
</evidence>
<keyword evidence="3 10" id="KW-0349">Heme</keyword>
<dbReference type="InterPro" id="IPR000971">
    <property type="entry name" value="Globin"/>
</dbReference>
<evidence type="ECO:0000256" key="4">
    <source>
        <dbReference type="ARBA" id="ARBA00022621"/>
    </source>
</evidence>
<dbReference type="Gene3D" id="1.10.490.10">
    <property type="entry name" value="Globins"/>
    <property type="match status" value="1"/>
</dbReference>
<dbReference type="GO" id="GO:0046210">
    <property type="term" value="P:nitric oxide catabolic process"/>
    <property type="evidence" value="ECO:0007669"/>
    <property type="project" value="TreeGrafter"/>
</dbReference>
<keyword evidence="5" id="KW-0479">Metal-binding</keyword>
<dbReference type="InterPro" id="IPR039261">
    <property type="entry name" value="FNR_nucleotide-bd"/>
</dbReference>
<dbReference type="GO" id="GO:0005344">
    <property type="term" value="F:oxygen carrier activity"/>
    <property type="evidence" value="ECO:0007669"/>
    <property type="project" value="UniProtKB-KW"/>
</dbReference>
<dbReference type="Gene3D" id="3.40.50.80">
    <property type="entry name" value="Nucleotide-binding domain of ferredoxin-NADP reductase (FNR) module"/>
    <property type="match status" value="1"/>
</dbReference>
<comment type="similarity">
    <text evidence="10">Belongs to the globin family.</text>
</comment>
<evidence type="ECO:0000259" key="11">
    <source>
        <dbReference type="PROSITE" id="PS01033"/>
    </source>
</evidence>
<feature type="domain" description="FAD-binding FR-type" evidence="12">
    <location>
        <begin position="160"/>
        <end position="273"/>
    </location>
</feature>
<keyword evidence="7" id="KW-0520">NAD</keyword>
<gene>
    <name evidence="13" type="ORF">CXF42_00615</name>
</gene>
<evidence type="ECO:0000256" key="9">
    <source>
        <dbReference type="ARBA" id="ARBA00049433"/>
    </source>
</evidence>
<evidence type="ECO:0000256" key="6">
    <source>
        <dbReference type="ARBA" id="ARBA00023004"/>
    </source>
</evidence>
<sequence>MLTTTHPRLTPEHERTVRETLPLVGAHIGEITRLFYRSMFAAHPELGQDLFNRGNQRSGGQQKALAASVATFATMLVDPGARPPEGMLSRIAHKHVSLGVTAEQYVVVHDHLFAAIGEVLGDAVTPEVAEAWEEVYRLLEEVLVGEERALYRRAGVDDGDVFVTARLRGSRALTPRVTELTFDAPGFADTRPGQYTSIGVRLPDGARQLRQYSLVDWDGRGFTVVVQRDGEVSSHLLDTLPATVDATLPAGDLVLAGDEPLVLVGSGIGSTPLVGILRGVRDRPVTVLHVEQPGVGYAQEEVTDRLVAALGGEHRRFTGEVELADLPEGARWYLCGGERFLRAVLPQVGRFAPAAVHTELFTPNDWLV</sequence>
<keyword evidence="4 10" id="KW-0561">Oxygen transport</keyword>
<dbReference type="Gene3D" id="2.40.30.10">
    <property type="entry name" value="Translation factors"/>
    <property type="match status" value="1"/>
</dbReference>
<dbReference type="SUPFAM" id="SSF52343">
    <property type="entry name" value="Ferredoxin reductase-like, C-terminal NADP-linked domain"/>
    <property type="match status" value="1"/>
</dbReference>
<organism evidence="13 14">
    <name type="scientific">Corynebacterium bovis</name>
    <dbReference type="NCBI Taxonomy" id="36808"/>
    <lineage>
        <taxon>Bacteria</taxon>
        <taxon>Bacillati</taxon>
        <taxon>Actinomycetota</taxon>
        <taxon>Actinomycetes</taxon>
        <taxon>Mycobacteriales</taxon>
        <taxon>Corynebacteriaceae</taxon>
        <taxon>Corynebacterium</taxon>
    </lineage>
</organism>
<dbReference type="GO" id="GO:0071500">
    <property type="term" value="P:cellular response to nitrosative stress"/>
    <property type="evidence" value="ECO:0007669"/>
    <property type="project" value="TreeGrafter"/>
</dbReference>
<keyword evidence="14" id="KW-1185">Reference proteome</keyword>
<evidence type="ECO:0000259" key="12">
    <source>
        <dbReference type="PROSITE" id="PS51384"/>
    </source>
</evidence>
<feature type="domain" description="Globin" evidence="11">
    <location>
        <begin position="8"/>
        <end position="148"/>
    </location>
</feature>
<dbReference type="EMBL" id="PQNQ01000001">
    <property type="protein sequence ID" value="RRQ05663.1"/>
    <property type="molecule type" value="Genomic_DNA"/>
</dbReference>
<dbReference type="InterPro" id="IPR012292">
    <property type="entry name" value="Globin/Proto"/>
</dbReference>
<dbReference type="PROSITE" id="PS01033">
    <property type="entry name" value="GLOBIN"/>
    <property type="match status" value="1"/>
</dbReference>
<dbReference type="EC" id="1.14.12.17" evidence="2"/>
<evidence type="ECO:0000256" key="7">
    <source>
        <dbReference type="ARBA" id="ARBA00023027"/>
    </source>
</evidence>
<reference evidence="13 14" key="1">
    <citation type="submission" date="2018-01" db="EMBL/GenBank/DDBJ databases">
        <title>Twenty Corynebacterium bovis Genomes.</title>
        <authorList>
            <person name="Gulvik C.A."/>
        </authorList>
    </citation>
    <scope>NUCLEOTIDE SEQUENCE [LARGE SCALE GENOMIC DNA]</scope>
    <source>
        <strain evidence="13 14">16-2004</strain>
    </source>
</reference>
<comment type="caution">
    <text evidence="13">The sequence shown here is derived from an EMBL/GenBank/DDBJ whole genome shotgun (WGS) entry which is preliminary data.</text>
</comment>
<evidence type="ECO:0000313" key="13">
    <source>
        <dbReference type="EMBL" id="RRQ05663.1"/>
    </source>
</evidence>
<dbReference type="GO" id="GO:0071949">
    <property type="term" value="F:FAD binding"/>
    <property type="evidence" value="ECO:0007669"/>
    <property type="project" value="TreeGrafter"/>
</dbReference>
<evidence type="ECO:0000256" key="8">
    <source>
        <dbReference type="ARBA" id="ARBA00048649"/>
    </source>
</evidence>
<evidence type="ECO:0000256" key="5">
    <source>
        <dbReference type="ARBA" id="ARBA00022723"/>
    </source>
</evidence>
<keyword evidence="10" id="KW-0813">Transport</keyword>
<evidence type="ECO:0000256" key="3">
    <source>
        <dbReference type="ARBA" id="ARBA00022617"/>
    </source>
</evidence>
<dbReference type="SUPFAM" id="SSF63380">
    <property type="entry name" value="Riboflavin synthase domain-like"/>
    <property type="match status" value="1"/>
</dbReference>
<dbReference type="PROSITE" id="PS51384">
    <property type="entry name" value="FAD_FR"/>
    <property type="match status" value="1"/>
</dbReference>
<dbReference type="PANTHER" id="PTHR43396:SF3">
    <property type="entry name" value="FLAVOHEMOPROTEIN"/>
    <property type="match status" value="1"/>
</dbReference>
<comment type="similarity">
    <text evidence="1">In the C-terminal section; belongs to the flavoprotein pyridine nucleotide cytochrome reductase family.</text>
</comment>
<dbReference type="CDD" id="cd14782">
    <property type="entry name" value="FHb-globin_2"/>
    <property type="match status" value="1"/>
</dbReference>
<dbReference type="GO" id="GO:0008941">
    <property type="term" value="F:nitric oxide dioxygenase NAD(P)H activity"/>
    <property type="evidence" value="ECO:0007669"/>
    <property type="project" value="UniProtKB-EC"/>
</dbReference>
<dbReference type="PANTHER" id="PTHR43396">
    <property type="entry name" value="FLAVOHEMOPROTEIN"/>
    <property type="match status" value="1"/>
</dbReference>
<evidence type="ECO:0000256" key="1">
    <source>
        <dbReference type="ARBA" id="ARBA00006401"/>
    </source>
</evidence>
<dbReference type="InterPro" id="IPR017938">
    <property type="entry name" value="Riboflavin_synthase-like_b-brl"/>
</dbReference>
<name>A0A426Q7P5_9CORY</name>